<keyword evidence="4" id="KW-0472">Membrane</keyword>
<name>A0A971M5F1_9BACT</name>
<feature type="domain" description="Translocation and assembly module TamB C-terminal" evidence="5">
    <location>
        <begin position="1006"/>
        <end position="1344"/>
    </location>
</feature>
<accession>A0A971M5F1</accession>
<dbReference type="EMBL" id="JAAYEE010000222">
    <property type="protein sequence ID" value="NLW36218.1"/>
    <property type="molecule type" value="Genomic_DNA"/>
</dbReference>
<evidence type="ECO:0000313" key="6">
    <source>
        <dbReference type="EMBL" id="NLW36218.1"/>
    </source>
</evidence>
<comment type="caution">
    <text evidence="6">The sequence shown here is derived from an EMBL/GenBank/DDBJ whole genome shotgun (WGS) entry which is preliminary data.</text>
</comment>
<evidence type="ECO:0000256" key="4">
    <source>
        <dbReference type="ARBA" id="ARBA00023136"/>
    </source>
</evidence>
<evidence type="ECO:0000256" key="3">
    <source>
        <dbReference type="ARBA" id="ARBA00022989"/>
    </source>
</evidence>
<dbReference type="GO" id="GO:0009306">
    <property type="term" value="P:protein secretion"/>
    <property type="evidence" value="ECO:0007669"/>
    <property type="project" value="InterPro"/>
</dbReference>
<dbReference type="Pfam" id="PF04357">
    <property type="entry name" value="TamB"/>
    <property type="match status" value="1"/>
</dbReference>
<evidence type="ECO:0000256" key="1">
    <source>
        <dbReference type="ARBA" id="ARBA00004167"/>
    </source>
</evidence>
<gene>
    <name evidence="6" type="ORF">GXY80_12195</name>
</gene>
<organism evidence="6 7">
    <name type="scientific">Syntrophorhabdus aromaticivorans</name>
    <dbReference type="NCBI Taxonomy" id="328301"/>
    <lineage>
        <taxon>Bacteria</taxon>
        <taxon>Pseudomonadati</taxon>
        <taxon>Thermodesulfobacteriota</taxon>
        <taxon>Syntrophorhabdia</taxon>
        <taxon>Syntrophorhabdales</taxon>
        <taxon>Syntrophorhabdaceae</taxon>
        <taxon>Syntrophorhabdus</taxon>
    </lineage>
</organism>
<protein>
    <recommendedName>
        <fullName evidence="5">Translocation and assembly module TamB C-terminal domain-containing protein</fullName>
    </recommendedName>
</protein>
<dbReference type="PANTHER" id="PTHR36985:SF1">
    <property type="entry name" value="TRANSLOCATION AND ASSEMBLY MODULE SUBUNIT TAMB"/>
    <property type="match status" value="1"/>
</dbReference>
<dbReference type="GO" id="GO:0005886">
    <property type="term" value="C:plasma membrane"/>
    <property type="evidence" value="ECO:0007669"/>
    <property type="project" value="InterPro"/>
</dbReference>
<proteinExistence type="predicted"/>
<evidence type="ECO:0000313" key="7">
    <source>
        <dbReference type="Proteomes" id="UP000777265"/>
    </source>
</evidence>
<dbReference type="PANTHER" id="PTHR36985">
    <property type="entry name" value="TRANSLOCATION AND ASSEMBLY MODULE SUBUNIT TAMB"/>
    <property type="match status" value="1"/>
</dbReference>
<dbReference type="Proteomes" id="UP000777265">
    <property type="component" value="Unassembled WGS sequence"/>
</dbReference>
<sequence>MRLEKRACFRILILLAGLVIAGAFAWIVGTNQGTRFVLEGVARSIPGDTRIRGEIKGRIAGNLEITGIRITTPTRHVSVEKVRVRWNPLSVLTGWIYVKSIVFDGLVIDDLHPDLRTPIDLAWPRASGILSWLKIRTRALRINGVSFREAGREVERIDTVRARTTWYLGGLTVDDLSMEGPLGAARGTIGASFTDPLLTVNGKVRPCQALNGLDELAVALKLEEGGSRQGLSGMVSLIAMSGKNEQIKLSGPIRLTRSEIIFDRMRFREMGRKGTASITGRVDVSSADRTYDMDVTLDALSIFKDQDVDTALSGMIKATGTLAGYQGRLSLTNKGQSWREVGMEGIFQGNREKVRLVRLKGRALGGTIDGSLQASWAEGIRLSWSVAARNMNPERITRDWPGTVNADIQGDVDWSDEHELNGTVRAKLLKSTVRKMPLTGLVEARWSKGLLTLSDCEFHGNGFDISARGALRNRIAYQVRVSDLSGLLPASRGRFSAAGWLGRDKDKWSGTARAEGNNILIGGMKVGSATLHAGINDRGADLLNVKVQARTIAHGAFAVGTAEIGIAGMTSNHEILVNAGRPEASVTIRGNGGYSEGAWTGKISRIDGNDAYSGMLNLAKPVLVKVSRDHVSVSPLVARGVAGEVLEMEADLAFDKAGNDRAQLAGPEIGVLRGRGLLRWEKANLARFNPFLTSGKLEGHSSGLIELERTGKRHMKIAGRMGGMISVMKGPVKLKITRADTNFVWDNSGLKTRCDILLQDGGRLEGQFSSLEPAGLHWPTSGEMRSSWQDIDVSFIRTWLPAALEMKGKLSGRVAGRLLDGARFELSGETTMAGGVIAWQGGEGVIQAAAERVGAEFAWSKSVLQGSMDVRFPAHGSVQSTFRVPAAARFPLRIDKGGATRITARGDIREKGIVSAFFPGLVEESKGRFSFEVTRSGTWEVPDMQGNVRLQNAGAYLPSAGVRIKDVGLEALLTKDRIDITSFRSRSGPGEVHGSWILWLKGWGVSRFKGNIKGNRFQIAYLPELQVLANPDLAFEGDGEKLTVSGSVVIPEALARDGGGKDVVRVSDDLVIVDRPRKAKTTPVMHVDGRILMVLGEKVRIQFEGLDGRMEGKVQLTGQSPEKVLGKGELKIVQGKFNSYGVKLDVTRGNIVFPGGPVEQASIDIMALRTFNAGRFDEIKAGVAVTGTPADPLIKLYSEPSMGDADILSYIVFGGPLAAGETGNRTATLLRSAGGLLGGKRSAGLQDKIRERLGLDTFDVQGENKSAFVSTRPGAASGAGAGTLDRSLVTVGKYLSPRLYVAYGRSVFTDEYLLTARYNLTRRLEVESRTGTNSSADIYYKIEFD</sequence>
<dbReference type="InterPro" id="IPR007452">
    <property type="entry name" value="TamB_C"/>
</dbReference>
<evidence type="ECO:0000259" key="5">
    <source>
        <dbReference type="Pfam" id="PF04357"/>
    </source>
</evidence>
<reference evidence="6" key="1">
    <citation type="journal article" date="2020" name="Biotechnol. Biofuels">
        <title>New insights from the biogas microbiome by comprehensive genome-resolved metagenomics of nearly 1600 species originating from multiple anaerobic digesters.</title>
        <authorList>
            <person name="Campanaro S."/>
            <person name="Treu L."/>
            <person name="Rodriguez-R L.M."/>
            <person name="Kovalovszki A."/>
            <person name="Ziels R.M."/>
            <person name="Maus I."/>
            <person name="Zhu X."/>
            <person name="Kougias P.G."/>
            <person name="Basile A."/>
            <person name="Luo G."/>
            <person name="Schluter A."/>
            <person name="Konstantinidis K.T."/>
            <person name="Angelidaki I."/>
        </authorList>
    </citation>
    <scope>NUCLEOTIDE SEQUENCE</scope>
    <source>
        <strain evidence="6">AS06rmzACSIP_7</strain>
    </source>
</reference>
<evidence type="ECO:0000256" key="2">
    <source>
        <dbReference type="ARBA" id="ARBA00022692"/>
    </source>
</evidence>
<comment type="subcellular location">
    <subcellularLocation>
        <location evidence="1">Membrane</location>
        <topology evidence="1">Single-pass membrane protein</topology>
    </subcellularLocation>
</comment>
<reference evidence="6" key="2">
    <citation type="submission" date="2020-01" db="EMBL/GenBank/DDBJ databases">
        <authorList>
            <person name="Campanaro S."/>
        </authorList>
    </citation>
    <scope>NUCLEOTIDE SEQUENCE</scope>
    <source>
        <strain evidence="6">AS06rmzACSIP_7</strain>
    </source>
</reference>
<keyword evidence="2" id="KW-0812">Transmembrane</keyword>
<keyword evidence="3" id="KW-1133">Transmembrane helix</keyword>